<dbReference type="HOGENOM" id="CLU_2757639_0_0_1"/>
<reference evidence="2" key="1">
    <citation type="journal article" date="2012" name="Nat. Genet.">
        <title>Lifestyle transitions in plant pathogenic Colletotrichum fungi deciphered by genome and transcriptome analyses.</title>
        <authorList>
            <person name="O'Connell R.J."/>
            <person name="Thon M.R."/>
            <person name="Hacquard S."/>
            <person name="Amyotte S.G."/>
            <person name="Kleemann J."/>
            <person name="Torres M.F."/>
            <person name="Damm U."/>
            <person name="Buiate E.A."/>
            <person name="Epstein L."/>
            <person name="Alkan N."/>
            <person name="Altmueller J."/>
            <person name="Alvarado-Balderrama L."/>
            <person name="Bauser C.A."/>
            <person name="Becker C."/>
            <person name="Birren B.W."/>
            <person name="Chen Z."/>
            <person name="Choi J."/>
            <person name="Crouch J.A."/>
            <person name="Duvick J.P."/>
            <person name="Farman M.A."/>
            <person name="Gan P."/>
            <person name="Heiman D."/>
            <person name="Henrissat B."/>
            <person name="Howard R.J."/>
            <person name="Kabbage M."/>
            <person name="Koch C."/>
            <person name="Kracher B."/>
            <person name="Kubo Y."/>
            <person name="Law A.D."/>
            <person name="Lebrun M.-H."/>
            <person name="Lee Y.-H."/>
            <person name="Miyara I."/>
            <person name="Moore N."/>
            <person name="Neumann U."/>
            <person name="Nordstroem K."/>
            <person name="Panaccione D.G."/>
            <person name="Panstruga R."/>
            <person name="Place M."/>
            <person name="Proctor R.H."/>
            <person name="Prusky D."/>
            <person name="Rech G."/>
            <person name="Reinhardt R."/>
            <person name="Rollins J.A."/>
            <person name="Rounsley S."/>
            <person name="Schardl C.L."/>
            <person name="Schwartz D.C."/>
            <person name="Shenoy N."/>
            <person name="Shirasu K."/>
            <person name="Sikhakolli U.R."/>
            <person name="Stueber K."/>
            <person name="Sukno S.A."/>
            <person name="Sweigard J.A."/>
            <person name="Takano Y."/>
            <person name="Takahara H."/>
            <person name="Trail F."/>
            <person name="van der Does H.C."/>
            <person name="Voll L.M."/>
            <person name="Will I."/>
            <person name="Young S."/>
            <person name="Zeng Q."/>
            <person name="Zhang J."/>
            <person name="Zhou S."/>
            <person name="Dickman M.B."/>
            <person name="Schulze-Lefert P."/>
            <person name="Ver Loren van Themaat E."/>
            <person name="Ma L.-J."/>
            <person name="Vaillancourt L.J."/>
        </authorList>
    </citation>
    <scope>NUCLEOTIDE SEQUENCE [LARGE SCALE GENOMIC DNA]</scope>
    <source>
        <strain evidence="2">IMI 349063</strain>
    </source>
</reference>
<organism evidence="1 2">
    <name type="scientific">Colletotrichum higginsianum (strain IMI 349063)</name>
    <name type="common">Crucifer anthracnose fungus</name>
    <dbReference type="NCBI Taxonomy" id="759273"/>
    <lineage>
        <taxon>Eukaryota</taxon>
        <taxon>Fungi</taxon>
        <taxon>Dikarya</taxon>
        <taxon>Ascomycota</taxon>
        <taxon>Pezizomycotina</taxon>
        <taxon>Sordariomycetes</taxon>
        <taxon>Hypocreomycetidae</taxon>
        <taxon>Glomerellales</taxon>
        <taxon>Glomerellaceae</taxon>
        <taxon>Colletotrichum</taxon>
        <taxon>Colletotrichum destructivum species complex</taxon>
    </lineage>
</organism>
<protein>
    <submittedName>
        <fullName evidence="1">Uncharacterized protein</fullName>
    </submittedName>
</protein>
<dbReference type="EMBL" id="CACQ02001817">
    <property type="protein sequence ID" value="CCF36067.1"/>
    <property type="molecule type" value="Genomic_DNA"/>
</dbReference>
<accession>H1V765</accession>
<dbReference type="Proteomes" id="UP000007174">
    <property type="component" value="Unassembled WGS sequence"/>
</dbReference>
<name>H1V765_COLHI</name>
<proteinExistence type="predicted"/>
<evidence type="ECO:0000313" key="2">
    <source>
        <dbReference type="Proteomes" id="UP000007174"/>
    </source>
</evidence>
<evidence type="ECO:0000313" key="1">
    <source>
        <dbReference type="EMBL" id="CCF36067.1"/>
    </source>
</evidence>
<dbReference type="AlphaFoldDB" id="H1V765"/>
<sequence>MSFLQALLTSSSMPSLVYTSNATPASPLPTLKLLSNATLVPAASANSGLCGPWPLSPGGIAKPTLRLGMA</sequence>
<gene>
    <name evidence="1" type="ORF">CH063_07717</name>
</gene>